<dbReference type="EnsemblMetazoa" id="XM_029486613.1">
    <property type="protein sequence ID" value="XP_029342473.1"/>
    <property type="gene ID" value="LOC103310696"/>
</dbReference>
<dbReference type="AlphaFoldDB" id="A0A8R2JMP2"/>
<protein>
    <submittedName>
        <fullName evidence="1">Uncharacterized protein</fullName>
    </submittedName>
</protein>
<proteinExistence type="predicted"/>
<dbReference type="Proteomes" id="UP000007819">
    <property type="component" value="Chromosome A1"/>
</dbReference>
<name>A0A8R2JMP2_ACYPI</name>
<dbReference type="OrthoDB" id="6600445at2759"/>
<evidence type="ECO:0000313" key="1">
    <source>
        <dbReference type="EnsemblMetazoa" id="XP_029342473.1"/>
    </source>
</evidence>
<dbReference type="RefSeq" id="XP_029342473.1">
    <property type="nucleotide sequence ID" value="XM_029486613.1"/>
</dbReference>
<reference evidence="2" key="1">
    <citation type="submission" date="2010-06" db="EMBL/GenBank/DDBJ databases">
        <authorList>
            <person name="Jiang H."/>
            <person name="Abraham K."/>
            <person name="Ali S."/>
            <person name="Alsbrooks S.L."/>
            <person name="Anim B.N."/>
            <person name="Anosike U.S."/>
            <person name="Attaway T."/>
            <person name="Bandaranaike D.P."/>
            <person name="Battles P.K."/>
            <person name="Bell S.N."/>
            <person name="Bell A.V."/>
            <person name="Beltran B."/>
            <person name="Bickham C."/>
            <person name="Bustamante Y."/>
            <person name="Caleb T."/>
            <person name="Canada A."/>
            <person name="Cardenas V."/>
            <person name="Carter K."/>
            <person name="Chacko J."/>
            <person name="Chandrabose M.N."/>
            <person name="Chavez D."/>
            <person name="Chavez A."/>
            <person name="Chen L."/>
            <person name="Chu H.-S."/>
            <person name="Claassen K.J."/>
            <person name="Cockrell R."/>
            <person name="Collins M."/>
            <person name="Cooper J.A."/>
            <person name="Cree A."/>
            <person name="Curry S.M."/>
            <person name="Da Y."/>
            <person name="Dao M.D."/>
            <person name="Das B."/>
            <person name="Davila M.-L."/>
            <person name="Davy-Carroll L."/>
            <person name="Denson S."/>
            <person name="Dinh H."/>
            <person name="Ebong V.E."/>
            <person name="Edwards J.R."/>
            <person name="Egan A."/>
            <person name="El-Daye J."/>
            <person name="Escobedo L."/>
            <person name="Fernandez S."/>
            <person name="Fernando P.R."/>
            <person name="Flagg N."/>
            <person name="Forbes L.D."/>
            <person name="Fowler R.G."/>
            <person name="Fu Q."/>
            <person name="Gabisi R.A."/>
            <person name="Ganer J."/>
            <person name="Garbino Pronczuk A."/>
            <person name="Garcia R.M."/>
            <person name="Garner T."/>
            <person name="Garrett T.E."/>
            <person name="Gonzalez D.A."/>
            <person name="Hamid H."/>
            <person name="Hawkins E.S."/>
            <person name="Hirani K."/>
            <person name="Hogues M.E."/>
            <person name="Hollins B."/>
            <person name="Hsiao C.-H."/>
            <person name="Jabil R."/>
            <person name="James M.L."/>
            <person name="Jhangiani S.N."/>
            <person name="Johnson B."/>
            <person name="Johnson Q."/>
            <person name="Joshi V."/>
            <person name="Kalu J.B."/>
            <person name="Kam C."/>
            <person name="Kashfia A."/>
            <person name="Keebler J."/>
            <person name="Kisamo H."/>
            <person name="Kovar C.L."/>
            <person name="Lago L.A."/>
            <person name="Lai C.-Y."/>
            <person name="Laidlaw J."/>
            <person name="Lara F."/>
            <person name="Le T.-K."/>
            <person name="Lee S.L."/>
            <person name="Legall F.H."/>
            <person name="Lemon S.J."/>
            <person name="Lewis L.R."/>
            <person name="Li B."/>
            <person name="Liu Y."/>
            <person name="Liu Y.-S."/>
            <person name="Lopez J."/>
            <person name="Lozado R.J."/>
            <person name="Lu J."/>
            <person name="Madu R.C."/>
            <person name="Maheshwari M."/>
            <person name="Maheshwari R."/>
            <person name="Malloy K."/>
            <person name="Martinez E."/>
            <person name="Mathew T."/>
            <person name="Mercado I.C."/>
            <person name="Mercado C."/>
            <person name="Meyer B."/>
            <person name="Montgomery K."/>
            <person name="Morgan M.B."/>
            <person name="Munidasa M."/>
            <person name="Nazareth L.V."/>
            <person name="Nelson J."/>
            <person name="Ng B.M."/>
            <person name="Nguyen N.B."/>
            <person name="Nguyen P.Q."/>
            <person name="Nguyen T."/>
            <person name="Obregon M."/>
            <person name="Okwuonu G.O."/>
            <person name="Onwere C.G."/>
            <person name="Orozco G."/>
            <person name="Parra A."/>
            <person name="Patel S."/>
            <person name="Patil S."/>
            <person name="Perez A."/>
            <person name="Perez Y."/>
            <person name="Pham C."/>
            <person name="Primus E.L."/>
            <person name="Pu L.-L."/>
            <person name="Puazo M."/>
            <person name="Qin X."/>
            <person name="Quiroz J.B."/>
            <person name="Reese J."/>
            <person name="Richards S."/>
            <person name="Rives C.M."/>
            <person name="Robberts R."/>
            <person name="Ruiz S.J."/>
            <person name="Ruiz M.J."/>
            <person name="Santibanez J."/>
            <person name="Schneider B.W."/>
            <person name="Sisson I."/>
            <person name="Smith M."/>
            <person name="Sodergren E."/>
            <person name="Song X.-Z."/>
            <person name="Song B.B."/>
            <person name="Summersgill H."/>
            <person name="Thelus R."/>
            <person name="Thornton R.D."/>
            <person name="Trejos Z.Y."/>
            <person name="Usmani K."/>
            <person name="Vattathil S."/>
            <person name="Villasana D."/>
            <person name="Walker D.L."/>
            <person name="Wang S."/>
            <person name="Wang K."/>
            <person name="White C.S."/>
            <person name="Williams A.C."/>
            <person name="Williamson J."/>
            <person name="Wilson K."/>
            <person name="Woghiren I.O."/>
            <person name="Woodworth J.R."/>
            <person name="Worley K.C."/>
            <person name="Wright R.A."/>
            <person name="Wu W."/>
            <person name="Young L."/>
            <person name="Zhang L."/>
            <person name="Zhang J."/>
            <person name="Zhu Y."/>
            <person name="Muzny D.M."/>
            <person name="Weinstock G."/>
            <person name="Gibbs R.A."/>
        </authorList>
    </citation>
    <scope>NUCLEOTIDE SEQUENCE [LARGE SCALE GENOMIC DNA]</scope>
    <source>
        <strain evidence="2">LSR1</strain>
    </source>
</reference>
<organism evidence="1 2">
    <name type="scientific">Acyrthosiphon pisum</name>
    <name type="common">Pea aphid</name>
    <dbReference type="NCBI Taxonomy" id="7029"/>
    <lineage>
        <taxon>Eukaryota</taxon>
        <taxon>Metazoa</taxon>
        <taxon>Ecdysozoa</taxon>
        <taxon>Arthropoda</taxon>
        <taxon>Hexapoda</taxon>
        <taxon>Insecta</taxon>
        <taxon>Pterygota</taxon>
        <taxon>Neoptera</taxon>
        <taxon>Paraneoptera</taxon>
        <taxon>Hemiptera</taxon>
        <taxon>Sternorrhyncha</taxon>
        <taxon>Aphidomorpha</taxon>
        <taxon>Aphidoidea</taxon>
        <taxon>Aphididae</taxon>
        <taxon>Macrosiphini</taxon>
        <taxon>Acyrthosiphon</taxon>
    </lineage>
</organism>
<dbReference type="GeneID" id="103310696"/>
<dbReference type="KEGG" id="api:103310696"/>
<evidence type="ECO:0000313" key="2">
    <source>
        <dbReference type="Proteomes" id="UP000007819"/>
    </source>
</evidence>
<keyword evidence="2" id="KW-1185">Reference proteome</keyword>
<reference evidence="1" key="2">
    <citation type="submission" date="2022-06" db="UniProtKB">
        <authorList>
            <consortium name="EnsemblMetazoa"/>
        </authorList>
    </citation>
    <scope>IDENTIFICATION</scope>
</reference>
<accession>A0A8R2JMP2</accession>
<sequence length="116" mass="13142">MCQVGRDMGYMATMFPFSPPGENNNMPPAVEEISDRFGAQNYRLTQVKRKRDAMLFGDEPLFKKHKHFASVLKVDPTTELKISLAEPPTTNKRRPVGVVVRSAPVDIPKKRCKQLL</sequence>